<name>A0A2V3IFQ4_9FLOR</name>
<protein>
    <submittedName>
        <fullName evidence="2">Uncharacterized protein</fullName>
    </submittedName>
</protein>
<dbReference type="EMBL" id="NBIV01000253">
    <property type="protein sequence ID" value="PXF40882.1"/>
    <property type="molecule type" value="Genomic_DNA"/>
</dbReference>
<feature type="region of interest" description="Disordered" evidence="1">
    <location>
        <begin position="1"/>
        <end position="25"/>
    </location>
</feature>
<reference evidence="2 3" key="1">
    <citation type="journal article" date="2018" name="Mol. Biol. Evol.">
        <title>Analysis of the draft genome of the red seaweed Gracilariopsis chorda provides insights into genome size evolution in Rhodophyta.</title>
        <authorList>
            <person name="Lee J."/>
            <person name="Yang E.C."/>
            <person name="Graf L."/>
            <person name="Yang J.H."/>
            <person name="Qiu H."/>
            <person name="Zel Zion U."/>
            <person name="Chan C.X."/>
            <person name="Stephens T.G."/>
            <person name="Weber A.P.M."/>
            <person name="Boo G.H."/>
            <person name="Boo S.M."/>
            <person name="Kim K.M."/>
            <person name="Shin Y."/>
            <person name="Jung M."/>
            <person name="Lee S.J."/>
            <person name="Yim H.S."/>
            <person name="Lee J.H."/>
            <person name="Bhattacharya D."/>
            <person name="Yoon H.S."/>
        </authorList>
    </citation>
    <scope>NUCLEOTIDE SEQUENCE [LARGE SCALE GENOMIC DNA]</scope>
    <source>
        <strain evidence="2 3">SKKU-2015</strain>
        <tissue evidence="2">Whole body</tissue>
    </source>
</reference>
<evidence type="ECO:0000313" key="2">
    <source>
        <dbReference type="EMBL" id="PXF40882.1"/>
    </source>
</evidence>
<organism evidence="2 3">
    <name type="scientific">Gracilariopsis chorda</name>
    <dbReference type="NCBI Taxonomy" id="448386"/>
    <lineage>
        <taxon>Eukaryota</taxon>
        <taxon>Rhodophyta</taxon>
        <taxon>Florideophyceae</taxon>
        <taxon>Rhodymeniophycidae</taxon>
        <taxon>Gracilariales</taxon>
        <taxon>Gracilariaceae</taxon>
        <taxon>Gracilariopsis</taxon>
    </lineage>
</organism>
<evidence type="ECO:0000313" key="3">
    <source>
        <dbReference type="Proteomes" id="UP000247409"/>
    </source>
</evidence>
<accession>A0A2V3IFQ4</accession>
<keyword evidence="3" id="KW-1185">Reference proteome</keyword>
<gene>
    <name evidence="2" type="ORF">BWQ96_09404</name>
</gene>
<sequence length="267" mass="28815">MSNSDHPIPPSTKRRRGRQPRPSSLSSSVKAAVLQFANQVGQPRVIEPAGFRDFRGWLAYVGSHSAATAWAPLVDAVLRDTNGHRSSIEALKEDLVREIVKKVVIPRHGESSKLVSTNCGRQCARPANGVTLMTILDSIFLDTGQWRSFIDSMASPQNTRSSSAAAAAVSTPSSSLHHHSPVHAPSSSSSHHAMLSSSSAFSAAPTSSHHSTPSSHHSSYHAYSHSHSHSSSSSRHSRSSQQPPLPSFQELEDSLRATSKRGKRARR</sequence>
<comment type="caution">
    <text evidence="2">The sequence shown here is derived from an EMBL/GenBank/DDBJ whole genome shotgun (WGS) entry which is preliminary data.</text>
</comment>
<feature type="compositionally biased region" description="Basic residues" evidence="1">
    <location>
        <begin position="258"/>
        <end position="267"/>
    </location>
</feature>
<dbReference type="AlphaFoldDB" id="A0A2V3IFQ4"/>
<feature type="compositionally biased region" description="Low complexity" evidence="1">
    <location>
        <begin position="182"/>
        <end position="242"/>
    </location>
</feature>
<proteinExistence type="predicted"/>
<dbReference type="Proteomes" id="UP000247409">
    <property type="component" value="Unassembled WGS sequence"/>
</dbReference>
<feature type="region of interest" description="Disordered" evidence="1">
    <location>
        <begin position="155"/>
        <end position="267"/>
    </location>
</feature>
<feature type="compositionally biased region" description="Low complexity" evidence="1">
    <location>
        <begin position="161"/>
        <end position="175"/>
    </location>
</feature>
<evidence type="ECO:0000256" key="1">
    <source>
        <dbReference type="SAM" id="MobiDB-lite"/>
    </source>
</evidence>